<evidence type="ECO:0000313" key="2">
    <source>
        <dbReference type="Proteomes" id="UP000464378"/>
    </source>
</evidence>
<dbReference type="KEGG" id="tim:GMBLW1_38250"/>
<sequence>MVTVGSVTREAAAARFPFLAAKVSGRRGQIKEFTHRDPDYVFWVHPDGRLHDAKRSHRDNVPRGHEGIEDDEPDYGGFLRGRIASLGSDQLVVVYCRPEALAVAGDKLRQFLRGLAQLPVPLDDRALVVSDNADLYGTVADLYRRAQEAEPSGRADGGA</sequence>
<dbReference type="RefSeq" id="WP_162660451.1">
    <property type="nucleotide sequence ID" value="NZ_LR593887.1"/>
</dbReference>
<name>A0A6C2YUF0_9BACT</name>
<accession>A0A6C2YUF0</accession>
<protein>
    <submittedName>
        <fullName evidence="1">Uncharacterized protein</fullName>
    </submittedName>
</protein>
<evidence type="ECO:0000313" key="1">
    <source>
        <dbReference type="EMBL" id="VIP05368.1"/>
    </source>
</evidence>
<proteinExistence type="predicted"/>
<gene>
    <name evidence="1" type="ORF">GMBLW1_38250</name>
</gene>
<dbReference type="EMBL" id="LR593887">
    <property type="protein sequence ID" value="VTS08092.1"/>
    <property type="molecule type" value="Genomic_DNA"/>
</dbReference>
<reference evidence="1" key="1">
    <citation type="submission" date="2019-04" db="EMBL/GenBank/DDBJ databases">
        <authorList>
            <consortium name="Science for Life Laboratories"/>
        </authorList>
    </citation>
    <scope>NUCLEOTIDE SEQUENCE</scope>
    <source>
        <strain evidence="1">MBLW1</strain>
    </source>
</reference>
<dbReference type="AlphaFoldDB" id="A0A6C2YUF0"/>
<dbReference type="EMBL" id="LR586016">
    <property type="protein sequence ID" value="VIP05368.1"/>
    <property type="molecule type" value="Genomic_DNA"/>
</dbReference>
<keyword evidence="2" id="KW-1185">Reference proteome</keyword>
<dbReference type="Proteomes" id="UP000464378">
    <property type="component" value="Chromosome"/>
</dbReference>
<organism evidence="1">
    <name type="scientific">Tuwongella immobilis</name>
    <dbReference type="NCBI Taxonomy" id="692036"/>
    <lineage>
        <taxon>Bacteria</taxon>
        <taxon>Pseudomonadati</taxon>
        <taxon>Planctomycetota</taxon>
        <taxon>Planctomycetia</taxon>
        <taxon>Gemmatales</taxon>
        <taxon>Gemmataceae</taxon>
        <taxon>Tuwongella</taxon>
    </lineage>
</organism>
<dbReference type="InParanoid" id="A0A6C2YUF0"/>